<feature type="domain" description="MADF" evidence="1">
    <location>
        <begin position="43"/>
        <end position="109"/>
    </location>
</feature>
<dbReference type="Proteomes" id="UP001148838">
    <property type="component" value="Unassembled WGS sequence"/>
</dbReference>
<dbReference type="EMBL" id="JAJSOF020000001">
    <property type="protein sequence ID" value="KAJ4452041.1"/>
    <property type="molecule type" value="Genomic_DNA"/>
</dbReference>
<evidence type="ECO:0000313" key="3">
    <source>
        <dbReference type="Proteomes" id="UP001148838"/>
    </source>
</evidence>
<organism evidence="2 3">
    <name type="scientific">Periplaneta americana</name>
    <name type="common">American cockroach</name>
    <name type="synonym">Blatta americana</name>
    <dbReference type="NCBI Taxonomy" id="6978"/>
    <lineage>
        <taxon>Eukaryota</taxon>
        <taxon>Metazoa</taxon>
        <taxon>Ecdysozoa</taxon>
        <taxon>Arthropoda</taxon>
        <taxon>Hexapoda</taxon>
        <taxon>Insecta</taxon>
        <taxon>Pterygota</taxon>
        <taxon>Neoptera</taxon>
        <taxon>Polyneoptera</taxon>
        <taxon>Dictyoptera</taxon>
        <taxon>Blattodea</taxon>
        <taxon>Blattoidea</taxon>
        <taxon>Blattidae</taxon>
        <taxon>Blattinae</taxon>
        <taxon>Periplaneta</taxon>
    </lineage>
</organism>
<proteinExistence type="predicted"/>
<sequence>MTGLCEGGNEPSLKAICKCVVLEMSSSESEYPDDCGSDSRARLVTILSKHPMIFNKSQIRMIKGKKEKAWGEIVNEYQQELGKSTSEKQLKKKVQNMKAEFNKERGGEKEWVYNRPTQGWRSPSRLTAHERNADISCALYKGGLEEGIPLRTASELPIQPVESLLPFHVDINAVSEPQFLSNHESLGIVCAQYRHITAEYVKICYNGWGAHRANHTIPPFWLNDRPPLLRHVDVRPAAGWSVLALRGL</sequence>
<keyword evidence="3" id="KW-1185">Reference proteome</keyword>
<gene>
    <name evidence="2" type="ORF">ANN_03556</name>
</gene>
<accession>A0ABQ8U2A7</accession>
<comment type="caution">
    <text evidence="2">The sequence shown here is derived from an EMBL/GenBank/DDBJ whole genome shotgun (WGS) entry which is preliminary data.</text>
</comment>
<protein>
    <recommendedName>
        <fullName evidence="1">MADF domain-containing protein</fullName>
    </recommendedName>
</protein>
<reference evidence="2 3" key="1">
    <citation type="journal article" date="2022" name="Allergy">
        <title>Genome assembly and annotation of Periplaneta americana reveal a comprehensive cockroach allergen profile.</title>
        <authorList>
            <person name="Wang L."/>
            <person name="Xiong Q."/>
            <person name="Saelim N."/>
            <person name="Wang L."/>
            <person name="Nong W."/>
            <person name="Wan A.T."/>
            <person name="Shi M."/>
            <person name="Liu X."/>
            <person name="Cao Q."/>
            <person name="Hui J.H.L."/>
            <person name="Sookrung N."/>
            <person name="Leung T.F."/>
            <person name="Tungtrongchitr A."/>
            <person name="Tsui S.K.W."/>
        </authorList>
    </citation>
    <scope>NUCLEOTIDE SEQUENCE [LARGE SCALE GENOMIC DNA]</scope>
    <source>
        <strain evidence="2">PWHHKU_190912</strain>
    </source>
</reference>
<evidence type="ECO:0000259" key="1">
    <source>
        <dbReference type="Pfam" id="PF10545"/>
    </source>
</evidence>
<dbReference type="InterPro" id="IPR006578">
    <property type="entry name" value="MADF-dom"/>
</dbReference>
<evidence type="ECO:0000313" key="2">
    <source>
        <dbReference type="EMBL" id="KAJ4452041.1"/>
    </source>
</evidence>
<name>A0ABQ8U2A7_PERAM</name>
<dbReference type="Pfam" id="PF10545">
    <property type="entry name" value="MADF_DNA_bdg"/>
    <property type="match status" value="1"/>
</dbReference>